<name>A0A2P2R1J6_RHIMU</name>
<proteinExistence type="predicted"/>
<evidence type="ECO:0000313" key="1">
    <source>
        <dbReference type="EMBL" id="MBX72984.1"/>
    </source>
</evidence>
<reference evidence="1" key="1">
    <citation type="submission" date="2018-02" db="EMBL/GenBank/DDBJ databases">
        <title>Rhizophora mucronata_Transcriptome.</title>
        <authorList>
            <person name="Meera S.P."/>
            <person name="Sreeshan A."/>
            <person name="Augustine A."/>
        </authorList>
    </citation>
    <scope>NUCLEOTIDE SEQUENCE</scope>
    <source>
        <tissue evidence="1">Leaf</tissue>
    </source>
</reference>
<accession>A0A2P2R1J6</accession>
<dbReference type="EMBL" id="GGEC01092500">
    <property type="protein sequence ID" value="MBX72984.1"/>
    <property type="molecule type" value="Transcribed_RNA"/>
</dbReference>
<protein>
    <submittedName>
        <fullName evidence="1">Uncharacterized protein</fullName>
    </submittedName>
</protein>
<dbReference type="AlphaFoldDB" id="A0A2P2R1J6"/>
<sequence>MEHTRLQCYSLATRGT</sequence>
<organism evidence="1">
    <name type="scientific">Rhizophora mucronata</name>
    <name type="common">Asiatic mangrove</name>
    <dbReference type="NCBI Taxonomy" id="61149"/>
    <lineage>
        <taxon>Eukaryota</taxon>
        <taxon>Viridiplantae</taxon>
        <taxon>Streptophyta</taxon>
        <taxon>Embryophyta</taxon>
        <taxon>Tracheophyta</taxon>
        <taxon>Spermatophyta</taxon>
        <taxon>Magnoliopsida</taxon>
        <taxon>eudicotyledons</taxon>
        <taxon>Gunneridae</taxon>
        <taxon>Pentapetalae</taxon>
        <taxon>rosids</taxon>
        <taxon>fabids</taxon>
        <taxon>Malpighiales</taxon>
        <taxon>Rhizophoraceae</taxon>
        <taxon>Rhizophora</taxon>
    </lineage>
</organism>